<feature type="transmembrane region" description="Helical" evidence="8">
    <location>
        <begin position="20"/>
        <end position="41"/>
    </location>
</feature>
<sequence length="589" mass="62527">MVERMKVPLSLSVAGPSVRSHTPALAAGAILVVVQVGVALLRPWPLALAVDYALGGKPLSGHLGFLAGVEPAKLLILAAGATVVLTTVDGLLEMATVRTAEGAAERIGASLRAAMFERAMTRSLRWHDRMRSGELVSRFTTDVGRVLDGVIAITISFLPDAVMLVGVLVLLLAFDPGLLLIGLTVVPVLAGLAVRQRARIRAVEQDARAESGRLAGTTTDLLRNVRAVQAFARTDHATGEFGKQNQAVLDVELRAVRVDARWTPVADVLLAIGSALVLVVGGMHVLAGAMSIGQLLVVTAYLRDLYSPVRGLTRLSAVLAKAGASATRVQDVLECDEAVTDRPGAWTAPPLIQDVRFEKVGFRYEPGQPVLEDFNLRIAAGETVCLIGPSGIGKSTVLHLLLRLYEVNTGRVLIDGVNVRYCAQQTVRNRFAYVPQDPWLLDATVAENIAFGNPAATRADVLEAGRTAQVDEFIGRLPHGYDTSLGEGGVRLSGGQRRRIAIARAAVSTAPMLLLDEPTASLDPRSAASVVKAIQAATQHRTVLLVTHDQHLAAIADRVVNLARPGSTARASKPEITADLKQREKRGGG</sequence>
<dbReference type="PANTHER" id="PTHR24221">
    <property type="entry name" value="ATP-BINDING CASSETTE SUB-FAMILY B"/>
    <property type="match status" value="1"/>
</dbReference>
<dbReference type="PANTHER" id="PTHR24221:SF654">
    <property type="entry name" value="ATP-BINDING CASSETTE SUB-FAMILY B MEMBER 6"/>
    <property type="match status" value="1"/>
</dbReference>
<dbReference type="Gene3D" id="1.20.1560.10">
    <property type="entry name" value="ABC transporter type 1, transmembrane domain"/>
    <property type="match status" value="1"/>
</dbReference>
<accession>A0ABN2F0I5</accession>
<dbReference type="InterPro" id="IPR011527">
    <property type="entry name" value="ABC1_TM_dom"/>
</dbReference>
<dbReference type="InterPro" id="IPR027417">
    <property type="entry name" value="P-loop_NTPase"/>
</dbReference>
<evidence type="ECO:0000256" key="8">
    <source>
        <dbReference type="SAM" id="Phobius"/>
    </source>
</evidence>
<dbReference type="Proteomes" id="UP001501319">
    <property type="component" value="Unassembled WGS sequence"/>
</dbReference>
<evidence type="ECO:0000256" key="3">
    <source>
        <dbReference type="ARBA" id="ARBA00022741"/>
    </source>
</evidence>
<dbReference type="InterPro" id="IPR036640">
    <property type="entry name" value="ABC1_TM_sf"/>
</dbReference>
<keyword evidence="3" id="KW-0547">Nucleotide-binding</keyword>
<feature type="domain" description="ABC transmembrane type-1" evidence="10">
    <location>
        <begin position="26"/>
        <end position="321"/>
    </location>
</feature>
<comment type="caution">
    <text evidence="11">The sequence shown here is derived from an EMBL/GenBank/DDBJ whole genome shotgun (WGS) entry which is preliminary data.</text>
</comment>
<dbReference type="Gene3D" id="3.40.50.300">
    <property type="entry name" value="P-loop containing nucleotide triphosphate hydrolases"/>
    <property type="match status" value="1"/>
</dbReference>
<keyword evidence="12" id="KW-1185">Reference proteome</keyword>
<dbReference type="EMBL" id="BAAANE010000003">
    <property type="protein sequence ID" value="GAA1625038.1"/>
    <property type="molecule type" value="Genomic_DNA"/>
</dbReference>
<comment type="subcellular location">
    <subcellularLocation>
        <location evidence="1">Cell membrane</location>
        <topology evidence="1">Multi-pass membrane protein</topology>
    </subcellularLocation>
</comment>
<feature type="compositionally biased region" description="Basic and acidic residues" evidence="7">
    <location>
        <begin position="572"/>
        <end position="589"/>
    </location>
</feature>
<evidence type="ECO:0000256" key="1">
    <source>
        <dbReference type="ARBA" id="ARBA00004651"/>
    </source>
</evidence>
<dbReference type="GO" id="GO:0005524">
    <property type="term" value="F:ATP binding"/>
    <property type="evidence" value="ECO:0007669"/>
    <property type="project" value="UniProtKB-KW"/>
</dbReference>
<evidence type="ECO:0000256" key="2">
    <source>
        <dbReference type="ARBA" id="ARBA00022692"/>
    </source>
</evidence>
<dbReference type="SUPFAM" id="SSF90123">
    <property type="entry name" value="ABC transporter transmembrane region"/>
    <property type="match status" value="1"/>
</dbReference>
<evidence type="ECO:0000313" key="12">
    <source>
        <dbReference type="Proteomes" id="UP001501319"/>
    </source>
</evidence>
<dbReference type="PROSITE" id="PS50893">
    <property type="entry name" value="ABC_TRANSPORTER_2"/>
    <property type="match status" value="1"/>
</dbReference>
<protein>
    <submittedName>
        <fullName evidence="11">ABC transporter ATP-binding protein</fullName>
    </submittedName>
</protein>
<keyword evidence="2 8" id="KW-0812">Transmembrane</keyword>
<dbReference type="SMART" id="SM00382">
    <property type="entry name" value="AAA"/>
    <property type="match status" value="1"/>
</dbReference>
<evidence type="ECO:0000259" key="10">
    <source>
        <dbReference type="PROSITE" id="PS50929"/>
    </source>
</evidence>
<dbReference type="InterPro" id="IPR039421">
    <property type="entry name" value="Type_1_exporter"/>
</dbReference>
<feature type="region of interest" description="Disordered" evidence="7">
    <location>
        <begin position="566"/>
        <end position="589"/>
    </location>
</feature>
<dbReference type="PROSITE" id="PS50929">
    <property type="entry name" value="ABC_TM1F"/>
    <property type="match status" value="1"/>
</dbReference>
<evidence type="ECO:0000256" key="7">
    <source>
        <dbReference type="SAM" id="MobiDB-lite"/>
    </source>
</evidence>
<feature type="domain" description="ABC transporter" evidence="9">
    <location>
        <begin position="355"/>
        <end position="589"/>
    </location>
</feature>
<evidence type="ECO:0000259" key="9">
    <source>
        <dbReference type="PROSITE" id="PS50893"/>
    </source>
</evidence>
<dbReference type="InterPro" id="IPR003439">
    <property type="entry name" value="ABC_transporter-like_ATP-bd"/>
</dbReference>
<dbReference type="PROSITE" id="PS00211">
    <property type="entry name" value="ABC_TRANSPORTER_1"/>
    <property type="match status" value="1"/>
</dbReference>
<feature type="transmembrane region" description="Helical" evidence="8">
    <location>
        <begin position="146"/>
        <end position="171"/>
    </location>
</feature>
<dbReference type="Pfam" id="PF00664">
    <property type="entry name" value="ABC_membrane"/>
    <property type="match status" value="1"/>
</dbReference>
<dbReference type="RefSeq" id="WP_344109426.1">
    <property type="nucleotide sequence ID" value="NZ_BAAANE010000003.1"/>
</dbReference>
<evidence type="ECO:0000256" key="5">
    <source>
        <dbReference type="ARBA" id="ARBA00022989"/>
    </source>
</evidence>
<evidence type="ECO:0000313" key="11">
    <source>
        <dbReference type="EMBL" id="GAA1625038.1"/>
    </source>
</evidence>
<evidence type="ECO:0000256" key="6">
    <source>
        <dbReference type="ARBA" id="ARBA00023136"/>
    </source>
</evidence>
<dbReference type="InterPro" id="IPR017871">
    <property type="entry name" value="ABC_transporter-like_CS"/>
</dbReference>
<keyword evidence="6 8" id="KW-0472">Membrane</keyword>
<gene>
    <name evidence="11" type="ORF">GCM10009744_10870</name>
</gene>
<dbReference type="SUPFAM" id="SSF52540">
    <property type="entry name" value="P-loop containing nucleoside triphosphate hydrolases"/>
    <property type="match status" value="1"/>
</dbReference>
<dbReference type="InterPro" id="IPR003593">
    <property type="entry name" value="AAA+_ATPase"/>
</dbReference>
<keyword evidence="4 11" id="KW-0067">ATP-binding</keyword>
<organism evidence="11 12">
    <name type="scientific">Kribbella alba</name>
    <dbReference type="NCBI Taxonomy" id="190197"/>
    <lineage>
        <taxon>Bacteria</taxon>
        <taxon>Bacillati</taxon>
        <taxon>Actinomycetota</taxon>
        <taxon>Actinomycetes</taxon>
        <taxon>Propionibacteriales</taxon>
        <taxon>Kribbellaceae</taxon>
        <taxon>Kribbella</taxon>
    </lineage>
</organism>
<feature type="transmembrane region" description="Helical" evidence="8">
    <location>
        <begin position="262"/>
        <end position="280"/>
    </location>
</feature>
<evidence type="ECO:0000256" key="4">
    <source>
        <dbReference type="ARBA" id="ARBA00022840"/>
    </source>
</evidence>
<reference evidence="11 12" key="1">
    <citation type="journal article" date="2019" name="Int. J. Syst. Evol. Microbiol.">
        <title>The Global Catalogue of Microorganisms (GCM) 10K type strain sequencing project: providing services to taxonomists for standard genome sequencing and annotation.</title>
        <authorList>
            <consortium name="The Broad Institute Genomics Platform"/>
            <consortium name="The Broad Institute Genome Sequencing Center for Infectious Disease"/>
            <person name="Wu L."/>
            <person name="Ma J."/>
        </authorList>
    </citation>
    <scope>NUCLEOTIDE SEQUENCE [LARGE SCALE GENOMIC DNA]</scope>
    <source>
        <strain evidence="11 12">JCM 14306</strain>
    </source>
</reference>
<proteinExistence type="predicted"/>
<dbReference type="Pfam" id="PF00005">
    <property type="entry name" value="ABC_tran"/>
    <property type="match status" value="1"/>
</dbReference>
<feature type="transmembrane region" description="Helical" evidence="8">
    <location>
        <begin position="177"/>
        <end position="194"/>
    </location>
</feature>
<name>A0ABN2F0I5_9ACTN</name>
<keyword evidence="5 8" id="KW-1133">Transmembrane helix</keyword>